<name>A0A9X3I7G4_9SPHI</name>
<comment type="caution">
    <text evidence="3">The sequence shown here is derived from an EMBL/GenBank/DDBJ whole genome shotgun (WGS) entry which is preliminary data.</text>
</comment>
<reference evidence="3" key="1">
    <citation type="submission" date="2022-11" db="EMBL/GenBank/DDBJ databases">
        <authorList>
            <person name="Graham C."/>
            <person name="Newman J.D."/>
        </authorList>
    </citation>
    <scope>NUCLEOTIDE SEQUENCE</scope>
    <source>
        <strain evidence="3">DSM 19486</strain>
    </source>
</reference>
<evidence type="ECO:0000313" key="4">
    <source>
        <dbReference type="Proteomes" id="UP001142592"/>
    </source>
</evidence>
<evidence type="ECO:0000256" key="1">
    <source>
        <dbReference type="SAM" id="Phobius"/>
    </source>
</evidence>
<dbReference type="EMBL" id="JAPJUH010000001">
    <property type="protein sequence ID" value="MCX3263742.1"/>
    <property type="molecule type" value="Genomic_DNA"/>
</dbReference>
<dbReference type="RefSeq" id="WP_010600961.1">
    <property type="nucleotide sequence ID" value="NZ_JAPJUH010000001.1"/>
</dbReference>
<feature type="transmembrane region" description="Helical" evidence="1">
    <location>
        <begin position="116"/>
        <end position="135"/>
    </location>
</feature>
<protein>
    <submittedName>
        <fullName evidence="3">Histidine kinase</fullName>
    </submittedName>
</protein>
<dbReference type="InterPro" id="IPR036890">
    <property type="entry name" value="HATPase_C_sf"/>
</dbReference>
<keyword evidence="4" id="KW-1185">Reference proteome</keyword>
<keyword evidence="1" id="KW-0812">Transmembrane</keyword>
<gene>
    <name evidence="3" type="ORF">OQZ29_03240</name>
</gene>
<keyword evidence="3" id="KW-0418">Kinase</keyword>
<organism evidence="3 4">
    <name type="scientific">Pedobacter agri</name>
    <dbReference type="NCBI Taxonomy" id="454586"/>
    <lineage>
        <taxon>Bacteria</taxon>
        <taxon>Pseudomonadati</taxon>
        <taxon>Bacteroidota</taxon>
        <taxon>Sphingobacteriia</taxon>
        <taxon>Sphingobacteriales</taxon>
        <taxon>Sphingobacteriaceae</taxon>
        <taxon>Pedobacter</taxon>
    </lineage>
</organism>
<dbReference type="Pfam" id="PF06580">
    <property type="entry name" value="His_kinase"/>
    <property type="match status" value="1"/>
</dbReference>
<dbReference type="Proteomes" id="UP001142592">
    <property type="component" value="Unassembled WGS sequence"/>
</dbReference>
<dbReference type="SUPFAM" id="SSF55874">
    <property type="entry name" value="ATPase domain of HSP90 chaperone/DNA topoisomerase II/histidine kinase"/>
    <property type="match status" value="1"/>
</dbReference>
<feature type="transmembrane region" description="Helical" evidence="1">
    <location>
        <begin position="7"/>
        <end position="29"/>
    </location>
</feature>
<dbReference type="GO" id="GO:0000155">
    <property type="term" value="F:phosphorelay sensor kinase activity"/>
    <property type="evidence" value="ECO:0007669"/>
    <property type="project" value="InterPro"/>
</dbReference>
<keyword evidence="1" id="KW-0472">Membrane</keyword>
<dbReference type="PANTHER" id="PTHR34220:SF7">
    <property type="entry name" value="SENSOR HISTIDINE KINASE YPDA"/>
    <property type="match status" value="1"/>
</dbReference>
<keyword evidence="1" id="KW-1133">Transmembrane helix</keyword>
<dbReference type="AlphaFoldDB" id="A0A9X3I7G4"/>
<dbReference type="PANTHER" id="PTHR34220">
    <property type="entry name" value="SENSOR HISTIDINE KINASE YPDA"/>
    <property type="match status" value="1"/>
</dbReference>
<keyword evidence="3" id="KW-0808">Transferase</keyword>
<dbReference type="GO" id="GO:0016020">
    <property type="term" value="C:membrane"/>
    <property type="evidence" value="ECO:0007669"/>
    <property type="project" value="InterPro"/>
</dbReference>
<proteinExistence type="predicted"/>
<sequence length="344" mass="39774">MIRLKSWFWPIQMLFWLLIGVVNFCAQYFYSGFDFILAVLNFTGLSLGGLISSTLYRFYFRKNQLDYKIRWTKLVLHVLGSALLQSLLWMLIMVLLSWPFASTYHINLGKVLINLAPLYILILAWDLVYLGYHLVRTYHRSEVDKWMLESEYQKAKLGALKSQVNPHFMFNAINNIRALILENPVLAREMLTKFAEIFRHALQHTGEKLITIKEELGILIHYLEIQQLQFEGRLRYVIDAQEHLLNEMIPPLILQLLVENAIKHGISLNEKGGEIFINIGAYNNTLILEVRNTGSLAFGSRIEERLGIGLKNIVERLSLTYGGHAKLDISEKAPFVIVAIKIQR</sequence>
<feature type="transmembrane region" description="Helical" evidence="1">
    <location>
        <begin position="71"/>
        <end position="96"/>
    </location>
</feature>
<dbReference type="InterPro" id="IPR010559">
    <property type="entry name" value="Sig_transdc_His_kin_internal"/>
</dbReference>
<evidence type="ECO:0000259" key="2">
    <source>
        <dbReference type="Pfam" id="PF06580"/>
    </source>
</evidence>
<feature type="domain" description="Signal transduction histidine kinase internal region" evidence="2">
    <location>
        <begin position="155"/>
        <end position="234"/>
    </location>
</feature>
<evidence type="ECO:0000313" key="3">
    <source>
        <dbReference type="EMBL" id="MCX3263742.1"/>
    </source>
</evidence>
<dbReference type="InterPro" id="IPR050640">
    <property type="entry name" value="Bact_2-comp_sensor_kinase"/>
</dbReference>
<dbReference type="Gene3D" id="3.30.565.10">
    <property type="entry name" value="Histidine kinase-like ATPase, C-terminal domain"/>
    <property type="match status" value="1"/>
</dbReference>
<accession>A0A9X3I7G4</accession>
<feature type="transmembrane region" description="Helical" evidence="1">
    <location>
        <begin position="35"/>
        <end position="59"/>
    </location>
</feature>